<evidence type="ECO:0000256" key="1">
    <source>
        <dbReference type="SAM" id="MobiDB-lite"/>
    </source>
</evidence>
<evidence type="ECO:0000256" key="2">
    <source>
        <dbReference type="SAM" id="SignalP"/>
    </source>
</evidence>
<sequence length="128" mass="14245">MFSNKVSIITLVAMATIFVLSQMVEAGGEKGDTIIMGSHGCQELVLKTGKKGKGNVLLMNECKKKEEEHHYPKHEYHEMHHYGGDEYGHEMHGYEHGYGGDDSHGYGHESHGYEHESHGYEHGGMGGM</sequence>
<feature type="compositionally biased region" description="Basic and acidic residues" evidence="1">
    <location>
        <begin position="105"/>
        <end position="121"/>
    </location>
</feature>
<feature type="chain" id="PRO_5040308714" evidence="2">
    <location>
        <begin position="27"/>
        <end position="128"/>
    </location>
</feature>
<dbReference type="EMBL" id="JAPWDV010000003">
    <property type="protein sequence ID" value="KAJ6216273.1"/>
    <property type="molecule type" value="Genomic_DNA"/>
</dbReference>
<reference evidence="3" key="1">
    <citation type="submission" date="2022-12" db="EMBL/GenBank/DDBJ databases">
        <title>Genome assemblies of Blomia tropicalis.</title>
        <authorList>
            <person name="Cui Y."/>
        </authorList>
    </citation>
    <scope>NUCLEOTIDE SEQUENCE</scope>
    <source>
        <tissue evidence="3">Adult mites</tissue>
    </source>
</reference>
<dbReference type="AlphaFoldDB" id="A0A9Q0LXE1"/>
<keyword evidence="2" id="KW-0732">Signal</keyword>
<keyword evidence="4" id="KW-1185">Reference proteome</keyword>
<accession>A0A9Q0LXE1</accession>
<dbReference type="Proteomes" id="UP001142055">
    <property type="component" value="Chromosome 3"/>
</dbReference>
<feature type="signal peptide" evidence="2">
    <location>
        <begin position="1"/>
        <end position="26"/>
    </location>
</feature>
<name>A0A9Q0LXE1_BLOTA</name>
<dbReference type="OMA" id="TICLTIM"/>
<feature type="region of interest" description="Disordered" evidence="1">
    <location>
        <begin position="105"/>
        <end position="128"/>
    </location>
</feature>
<evidence type="ECO:0000313" key="3">
    <source>
        <dbReference type="EMBL" id="KAJ6216273.1"/>
    </source>
</evidence>
<protein>
    <submittedName>
        <fullName evidence="3">Uncharacterized protein</fullName>
    </submittedName>
</protein>
<evidence type="ECO:0000313" key="4">
    <source>
        <dbReference type="Proteomes" id="UP001142055"/>
    </source>
</evidence>
<comment type="caution">
    <text evidence="3">The sequence shown here is derived from an EMBL/GenBank/DDBJ whole genome shotgun (WGS) entry which is preliminary data.</text>
</comment>
<proteinExistence type="predicted"/>
<gene>
    <name evidence="3" type="ORF">RDWZM_007430</name>
</gene>
<organism evidence="3 4">
    <name type="scientific">Blomia tropicalis</name>
    <name type="common">Mite</name>
    <dbReference type="NCBI Taxonomy" id="40697"/>
    <lineage>
        <taxon>Eukaryota</taxon>
        <taxon>Metazoa</taxon>
        <taxon>Ecdysozoa</taxon>
        <taxon>Arthropoda</taxon>
        <taxon>Chelicerata</taxon>
        <taxon>Arachnida</taxon>
        <taxon>Acari</taxon>
        <taxon>Acariformes</taxon>
        <taxon>Sarcoptiformes</taxon>
        <taxon>Astigmata</taxon>
        <taxon>Glycyphagoidea</taxon>
        <taxon>Echimyopodidae</taxon>
        <taxon>Blomia</taxon>
    </lineage>
</organism>